<dbReference type="Proteomes" id="UP001595897">
    <property type="component" value="Unassembled WGS sequence"/>
</dbReference>
<feature type="signal peptide" evidence="3">
    <location>
        <begin position="1"/>
        <end position="30"/>
    </location>
</feature>
<dbReference type="InterPro" id="IPR013783">
    <property type="entry name" value="Ig-like_fold"/>
</dbReference>
<organism evidence="4 5">
    <name type="scientific">Glaciecola siphonariae</name>
    <dbReference type="NCBI Taxonomy" id="521012"/>
    <lineage>
        <taxon>Bacteria</taxon>
        <taxon>Pseudomonadati</taxon>
        <taxon>Pseudomonadota</taxon>
        <taxon>Gammaproteobacteria</taxon>
        <taxon>Alteromonadales</taxon>
        <taxon>Alteromonadaceae</taxon>
        <taxon>Glaciecola</taxon>
    </lineage>
</organism>
<evidence type="ECO:0000313" key="5">
    <source>
        <dbReference type="Proteomes" id="UP001595897"/>
    </source>
</evidence>
<dbReference type="RefSeq" id="WP_382409556.1">
    <property type="nucleotide sequence ID" value="NZ_JBHSGU010000005.1"/>
</dbReference>
<evidence type="ECO:0000313" key="4">
    <source>
        <dbReference type="EMBL" id="MFC4701276.1"/>
    </source>
</evidence>
<accession>A0ABV9LXJ9</accession>
<dbReference type="InterPro" id="IPR028994">
    <property type="entry name" value="Integrin_alpha_N"/>
</dbReference>
<dbReference type="EMBL" id="JBHSGU010000005">
    <property type="protein sequence ID" value="MFC4701276.1"/>
    <property type="molecule type" value="Genomic_DNA"/>
</dbReference>
<sequence>MSIGTKMLSAGKITALALSFLTVLPLPALAVLQGAENTSQTKAAEASAPFAKLSSKAGAFNKTKPETPEALWDSHRYASFFGDFNGDQKPDLLLQAREIDDEHKWLNNVNDEYQAARNATAMSSFPINWLAREADIIVGNFNHDAFDDIAIFVREANQLVIAFGDADVPFQKIELVNSTVLPVFLHGEAPIDITGDFNGDGLTDLFLQVSGQSPYSEFSSYGSDREAQISSNENISHQILLFNENNLNFEQGQTITHPSSDLNDKQHHFYFADFNNDGIDDIFAQAMNDGESHYYLASDLGAAEIFSNNSAVVLPADFAGYPWNASEHTTNLIDIDLDGVPEMIRMANSPLIFNLDGELVVDESIRIVEDSACKLLVYHVGAGVHQRGCESKRAFDISVATNPTEENNNIPAFIDLSNHPILGEQGAADTQSGAPSAMGNISSSVGQHPEVGTSSRISWPRVQRAIIYQLQEKAPGRSWKLVHHGADNYRGRGFPKVGNYRYRARACNMASGSQTCNTYSNIYLIYAYGTPSAPTNVTKNRSYIFFGETFSINWTRAKGIIGTGGYYEFQEKKPGSSSYTYHSSTRSGHYTYHNITPNKSAGLYRYRFKACNNRNRCSAWSTININVWASAENYPVTGDVLLSGGEYLGSTLQSTHTLKDNNGLGELSYQWLQNGANISGATTSSLTLTSSQVGKKISLRVSFIDDDGFAESKDSAQTAAISAVAPATVSIKWTPSSVRQGESSQLIWASQHATQCKLNGSESVATSGSKAPETITSIKTASITCTGASGSSTAEATVTIATHPKNVTYLHTDALGSVVAESR</sequence>
<dbReference type="Pfam" id="PF13517">
    <property type="entry name" value="FG-GAP_3"/>
    <property type="match status" value="1"/>
</dbReference>
<dbReference type="Gene3D" id="2.60.40.2700">
    <property type="match status" value="1"/>
</dbReference>
<dbReference type="Gene3D" id="2.60.40.10">
    <property type="entry name" value="Immunoglobulins"/>
    <property type="match status" value="1"/>
</dbReference>
<feature type="region of interest" description="Disordered" evidence="2">
    <location>
        <begin position="427"/>
        <end position="454"/>
    </location>
</feature>
<feature type="compositionally biased region" description="Polar residues" evidence="2">
    <location>
        <begin position="428"/>
        <end position="454"/>
    </location>
</feature>
<gene>
    <name evidence="4" type="ORF">ACFO4O_13970</name>
</gene>
<evidence type="ECO:0000256" key="3">
    <source>
        <dbReference type="SAM" id="SignalP"/>
    </source>
</evidence>
<keyword evidence="5" id="KW-1185">Reference proteome</keyword>
<proteinExistence type="predicted"/>
<dbReference type="Gene3D" id="2.130.10.130">
    <property type="entry name" value="Integrin alpha, N-terminal"/>
    <property type="match status" value="1"/>
</dbReference>
<evidence type="ECO:0000256" key="2">
    <source>
        <dbReference type="SAM" id="MobiDB-lite"/>
    </source>
</evidence>
<name>A0ABV9LXJ9_9ALTE</name>
<comment type="caution">
    <text evidence="4">The sequence shown here is derived from an EMBL/GenBank/DDBJ whole genome shotgun (WGS) entry which is preliminary data.</text>
</comment>
<feature type="chain" id="PRO_5046910510" evidence="3">
    <location>
        <begin position="31"/>
        <end position="823"/>
    </location>
</feature>
<keyword evidence="1 3" id="KW-0732">Signal</keyword>
<dbReference type="SUPFAM" id="SSF69318">
    <property type="entry name" value="Integrin alpha N-terminal domain"/>
    <property type="match status" value="1"/>
</dbReference>
<protein>
    <submittedName>
        <fullName evidence="4">FG-GAP-like repeat-containing protein</fullName>
    </submittedName>
</protein>
<dbReference type="InterPro" id="IPR013517">
    <property type="entry name" value="FG-GAP"/>
</dbReference>
<reference evidence="5" key="1">
    <citation type="journal article" date="2019" name="Int. J. Syst. Evol. Microbiol.">
        <title>The Global Catalogue of Microorganisms (GCM) 10K type strain sequencing project: providing services to taxonomists for standard genome sequencing and annotation.</title>
        <authorList>
            <consortium name="The Broad Institute Genomics Platform"/>
            <consortium name="The Broad Institute Genome Sequencing Center for Infectious Disease"/>
            <person name="Wu L."/>
            <person name="Ma J."/>
        </authorList>
    </citation>
    <scope>NUCLEOTIDE SEQUENCE [LARGE SCALE GENOMIC DNA]</scope>
    <source>
        <strain evidence="5">KACC 12507</strain>
    </source>
</reference>
<evidence type="ECO:0000256" key="1">
    <source>
        <dbReference type="ARBA" id="ARBA00022729"/>
    </source>
</evidence>